<dbReference type="OrthoDB" id="6314052at2"/>
<protein>
    <submittedName>
        <fullName evidence="1">Uncharacterized protein</fullName>
    </submittedName>
</protein>
<sequence length="124" mass="13774">MLKHLSHIFVIAAVLVAFVGQSLAYNFVMSYEQDSVLVSDVHTPASISLDTAKQNAQSEDDCCEVDCCEDECICPANACMTFAYVKPDNQSVSLSKYHHLAHTIAHQHPIDMKDLLFRPPIFTS</sequence>
<proteinExistence type="predicted"/>
<dbReference type="AlphaFoldDB" id="A0A167DDG5"/>
<accession>A0A167DDG5</accession>
<organism evidence="1 2">
    <name type="scientific">Pseudoalteromonas luteoviolacea H33</name>
    <dbReference type="NCBI Taxonomy" id="1365251"/>
    <lineage>
        <taxon>Bacteria</taxon>
        <taxon>Pseudomonadati</taxon>
        <taxon>Pseudomonadota</taxon>
        <taxon>Gammaproteobacteria</taxon>
        <taxon>Alteromonadales</taxon>
        <taxon>Pseudoalteromonadaceae</taxon>
        <taxon>Pseudoalteromonas</taxon>
    </lineage>
</organism>
<evidence type="ECO:0000313" key="1">
    <source>
        <dbReference type="EMBL" id="KZN48698.1"/>
    </source>
</evidence>
<reference evidence="1 2" key="1">
    <citation type="submission" date="2013-07" db="EMBL/GenBank/DDBJ databases">
        <title>Comparative Genomic and Metabolomic Analysis of Twelve Strains of Pseudoalteromonas luteoviolacea.</title>
        <authorList>
            <person name="Vynne N.G."/>
            <person name="Mansson M."/>
            <person name="Gram L."/>
        </authorList>
    </citation>
    <scope>NUCLEOTIDE SEQUENCE [LARGE SCALE GENOMIC DNA]</scope>
    <source>
        <strain evidence="1 2">H33</strain>
    </source>
</reference>
<comment type="caution">
    <text evidence="1">The sequence shown here is derived from an EMBL/GenBank/DDBJ whole genome shotgun (WGS) entry which is preliminary data.</text>
</comment>
<evidence type="ECO:0000313" key="2">
    <source>
        <dbReference type="Proteomes" id="UP000076503"/>
    </source>
</evidence>
<dbReference type="EMBL" id="AUXZ01000090">
    <property type="protein sequence ID" value="KZN48698.1"/>
    <property type="molecule type" value="Genomic_DNA"/>
</dbReference>
<dbReference type="RefSeq" id="WP_063362961.1">
    <property type="nucleotide sequence ID" value="NZ_AUXZ01000090.1"/>
</dbReference>
<dbReference type="Proteomes" id="UP000076503">
    <property type="component" value="Unassembled WGS sequence"/>
</dbReference>
<name>A0A167DDG5_9GAMM</name>
<dbReference type="PATRIC" id="fig|1365251.3.peg.3663"/>
<gene>
    <name evidence="1" type="ORF">N476_21020</name>
</gene>